<dbReference type="InterPro" id="IPR002937">
    <property type="entry name" value="Amino_oxidase"/>
</dbReference>
<reference evidence="3" key="1">
    <citation type="submission" date="2021-01" db="EMBL/GenBank/DDBJ databases">
        <authorList>
            <person name="Corre E."/>
            <person name="Pelletier E."/>
            <person name="Niang G."/>
            <person name="Scheremetjew M."/>
            <person name="Finn R."/>
            <person name="Kale V."/>
            <person name="Holt S."/>
            <person name="Cochrane G."/>
            <person name="Meng A."/>
            <person name="Brown T."/>
            <person name="Cohen L."/>
        </authorList>
    </citation>
    <scope>NUCLEOTIDE SEQUENCE</scope>
    <source>
        <strain evidence="3">SM1012Den-03</strain>
    </source>
</reference>
<dbReference type="PANTHER" id="PTHR42923:SF46">
    <property type="entry name" value="AMINE OXIDASE"/>
    <property type="match status" value="1"/>
</dbReference>
<keyword evidence="1" id="KW-0732">Signal</keyword>
<feature type="signal peptide" evidence="1">
    <location>
        <begin position="1"/>
        <end position="23"/>
    </location>
</feature>
<dbReference type="PANTHER" id="PTHR42923">
    <property type="entry name" value="PROTOPORPHYRINOGEN OXIDASE"/>
    <property type="match status" value="1"/>
</dbReference>
<accession>A0A7S2Q3J6</accession>
<dbReference type="InterPro" id="IPR036188">
    <property type="entry name" value="FAD/NAD-bd_sf"/>
</dbReference>
<dbReference type="Gene3D" id="3.50.50.60">
    <property type="entry name" value="FAD/NAD(P)-binding domain"/>
    <property type="match status" value="2"/>
</dbReference>
<dbReference type="Pfam" id="PF01593">
    <property type="entry name" value="Amino_oxidase"/>
    <property type="match status" value="1"/>
</dbReference>
<evidence type="ECO:0000256" key="1">
    <source>
        <dbReference type="SAM" id="SignalP"/>
    </source>
</evidence>
<sequence length="665" mass="72052">MRDCHRLILLPFVVSSLFLHSERFFINAFTSTITSAAGNHRYQSNVFSASTDDDDITKNEKLRVVVVGGGWAGYSCAESISYNNIEDNNVDIVLLDAAKQAKGGLAGGFRDGSNNRPVEAGIHGFWREYKNTFDIMSQIDGVVVDEVLGEYTPSVLYSKNGKVAVAPVLVEDDDSKDNTISMKLPKLTELNERAIRRLIAANLPPPLDLPVLAELNGSKPKGVLQPADLLSGLGLLGAWADFEQESPSSWKRYDSQPASLLFEKAGITDTIYEELVSPLLHVLPMCPAYDCSAAAALSCFHVFALQSRGAFDARWCKGSISEKIFEPWQEQLVKRDVSIRGGARVSSIEKNESGKYTVSLDAASADEVADTIECDAVVLAVGATAAGRLAASSPALSSLPATRDFDKLRGVTCVAVRLFLRPSGSISSNLRGGSHSKSQLPSDVANAMIDSPIAVCGAGIGNIEELDEAGFCIYDLQRMHEEWSVDYYANNNVPAEDQLAVIEVDFFRADAFVDLDNDGITDLALRAISKALGTSKIDQSDIVDSTVLRARNAVSHFAPSSASYSPDVKLEKGVYFCGDWIDRTGHSSWSTEKSVVTARQAASELSTDFGLTRSRSEVIPAATDTPQLSTLRKLARLLRSYRPPSSLPPSPWVYAKQLLSGQFDP</sequence>
<organism evidence="3">
    <name type="scientific">Skeletonema marinoi</name>
    <dbReference type="NCBI Taxonomy" id="267567"/>
    <lineage>
        <taxon>Eukaryota</taxon>
        <taxon>Sar</taxon>
        <taxon>Stramenopiles</taxon>
        <taxon>Ochrophyta</taxon>
        <taxon>Bacillariophyta</taxon>
        <taxon>Coscinodiscophyceae</taxon>
        <taxon>Thalassiosirophycidae</taxon>
        <taxon>Thalassiosirales</taxon>
        <taxon>Skeletonemataceae</taxon>
        <taxon>Skeletonema</taxon>
        <taxon>Skeletonema marinoi-dohrnii complex</taxon>
    </lineage>
</organism>
<gene>
    <name evidence="3" type="ORF">SMAR0320_LOCUS23560</name>
</gene>
<dbReference type="GO" id="GO:0016491">
    <property type="term" value="F:oxidoreductase activity"/>
    <property type="evidence" value="ECO:0007669"/>
    <property type="project" value="InterPro"/>
</dbReference>
<dbReference type="AlphaFoldDB" id="A0A7S2Q3J6"/>
<dbReference type="EMBL" id="HBGZ01032929">
    <property type="protein sequence ID" value="CAD9631753.1"/>
    <property type="molecule type" value="Transcribed_RNA"/>
</dbReference>
<evidence type="ECO:0000313" key="3">
    <source>
        <dbReference type="EMBL" id="CAD9631753.1"/>
    </source>
</evidence>
<feature type="domain" description="Amine oxidase" evidence="2">
    <location>
        <begin position="86"/>
        <end position="605"/>
    </location>
</feature>
<feature type="chain" id="PRO_5030657535" description="Amine oxidase domain-containing protein" evidence="1">
    <location>
        <begin position="24"/>
        <end position="665"/>
    </location>
</feature>
<dbReference type="SUPFAM" id="SSF51905">
    <property type="entry name" value="FAD/NAD(P)-binding domain"/>
    <property type="match status" value="1"/>
</dbReference>
<dbReference type="InterPro" id="IPR050464">
    <property type="entry name" value="Zeta_carotene_desat/Oxidored"/>
</dbReference>
<name>A0A7S2Q3J6_9STRA</name>
<evidence type="ECO:0000259" key="2">
    <source>
        <dbReference type="Pfam" id="PF01593"/>
    </source>
</evidence>
<proteinExistence type="predicted"/>
<protein>
    <recommendedName>
        <fullName evidence="2">Amine oxidase domain-containing protein</fullName>
    </recommendedName>
</protein>